<keyword evidence="3" id="KW-0723">Serine/threonine-protein kinase</keyword>
<dbReference type="Pfam" id="PF07714">
    <property type="entry name" value="PK_Tyr_Ser-Thr"/>
    <property type="match status" value="1"/>
</dbReference>
<evidence type="ECO:0000256" key="7">
    <source>
        <dbReference type="ARBA" id="ARBA00022737"/>
    </source>
</evidence>
<keyword evidence="7" id="KW-0677">Repeat</keyword>
<protein>
    <recommendedName>
        <fullName evidence="2">non-specific serine/threonine protein kinase</fullName>
        <ecNumber evidence="2">2.7.11.1</ecNumber>
    </recommendedName>
</protein>
<dbReference type="AlphaFoldDB" id="A0A1R3H3G0"/>
<evidence type="ECO:0000256" key="13">
    <source>
        <dbReference type="ARBA" id="ARBA00023157"/>
    </source>
</evidence>
<dbReference type="InterPro" id="IPR038408">
    <property type="entry name" value="GNK2_sf"/>
</dbReference>
<keyword evidence="9" id="KW-0418">Kinase</keyword>
<dbReference type="GO" id="GO:0005886">
    <property type="term" value="C:plasma membrane"/>
    <property type="evidence" value="ECO:0007669"/>
    <property type="project" value="TreeGrafter"/>
</dbReference>
<feature type="domain" description="Protein kinase" evidence="22">
    <location>
        <begin position="352"/>
        <end position="585"/>
    </location>
</feature>
<reference evidence="25" key="1">
    <citation type="submission" date="2013-09" db="EMBL/GenBank/DDBJ databases">
        <title>Corchorus olitorius genome sequencing.</title>
        <authorList>
            <person name="Alam M."/>
            <person name="Haque M.S."/>
            <person name="Islam M.S."/>
            <person name="Emdad E.M."/>
            <person name="Islam M.M."/>
            <person name="Ahmed B."/>
            <person name="Halim A."/>
            <person name="Hossen Q.M.M."/>
            <person name="Hossain M.Z."/>
            <person name="Ahmed R."/>
            <person name="Khan M.M."/>
            <person name="Islam R."/>
            <person name="Rashid M.M."/>
            <person name="Khan S.A."/>
            <person name="Rahman M.S."/>
            <person name="Alam M."/>
            <person name="Yahiya A.S."/>
            <person name="Khan M.S."/>
            <person name="Azam M.S."/>
            <person name="Haque T."/>
            <person name="Lashkar M.Z.H."/>
            <person name="Akhand A.I."/>
            <person name="Morshed G."/>
            <person name="Roy S."/>
            <person name="Uddin K.S."/>
            <person name="Rabeya T."/>
            <person name="Hossain A.S."/>
            <person name="Chowdhury A."/>
            <person name="Snigdha A.R."/>
            <person name="Mortoza M.S."/>
            <person name="Matin S.A."/>
            <person name="Hoque S.M.E."/>
            <person name="Islam M.K."/>
            <person name="Roy D.K."/>
            <person name="Haider R."/>
            <person name="Moosa M.M."/>
            <person name="Elias S.M."/>
            <person name="Hasan A.M."/>
            <person name="Jahan S."/>
            <person name="Shafiuddin M."/>
            <person name="Mahmood N."/>
            <person name="Shommy N.S."/>
        </authorList>
    </citation>
    <scope>NUCLEOTIDE SEQUENCE [LARGE SCALE GENOMIC DNA]</scope>
    <source>
        <strain evidence="25">cv. O-4</strain>
    </source>
</reference>
<evidence type="ECO:0000256" key="21">
    <source>
        <dbReference type="SAM" id="SignalP"/>
    </source>
</evidence>
<dbReference type="InterPro" id="IPR001245">
    <property type="entry name" value="Ser-Thr/Tyr_kinase_cat_dom"/>
</dbReference>
<dbReference type="OrthoDB" id="1908162at2759"/>
<evidence type="ECO:0000256" key="4">
    <source>
        <dbReference type="ARBA" id="ARBA00022679"/>
    </source>
</evidence>
<evidence type="ECO:0000259" key="23">
    <source>
        <dbReference type="PROSITE" id="PS51473"/>
    </source>
</evidence>
<evidence type="ECO:0000256" key="14">
    <source>
        <dbReference type="ARBA" id="ARBA00023170"/>
    </source>
</evidence>
<dbReference type="Gene3D" id="3.30.200.20">
    <property type="entry name" value="Phosphorylase Kinase, domain 1"/>
    <property type="match status" value="1"/>
</dbReference>
<dbReference type="FunFam" id="3.30.200.20:FF:000195">
    <property type="entry name" value="G-type lectin S-receptor-like serine/threonine-protein kinase"/>
    <property type="match status" value="1"/>
</dbReference>
<dbReference type="EMBL" id="AWUE01020869">
    <property type="protein sequence ID" value="OMO64905.1"/>
    <property type="molecule type" value="Genomic_DNA"/>
</dbReference>
<dbReference type="GO" id="GO:0004674">
    <property type="term" value="F:protein serine/threonine kinase activity"/>
    <property type="evidence" value="ECO:0007669"/>
    <property type="project" value="UniProtKB-KW"/>
</dbReference>
<keyword evidence="6 21" id="KW-0732">Signal</keyword>
<keyword evidence="8 18" id="KW-0547">Nucleotide-binding</keyword>
<evidence type="ECO:0000256" key="3">
    <source>
        <dbReference type="ARBA" id="ARBA00022527"/>
    </source>
</evidence>
<evidence type="ECO:0000256" key="8">
    <source>
        <dbReference type="ARBA" id="ARBA00022741"/>
    </source>
</evidence>
<name>A0A1R3H3G0_9ROSI</name>
<dbReference type="SUPFAM" id="SSF56112">
    <property type="entry name" value="Protein kinase-like (PK-like)"/>
    <property type="match status" value="1"/>
</dbReference>
<evidence type="ECO:0000256" key="18">
    <source>
        <dbReference type="PROSITE-ProRule" id="PRU10141"/>
    </source>
</evidence>
<dbReference type="CDD" id="cd23509">
    <property type="entry name" value="Gnk2-like"/>
    <property type="match status" value="2"/>
</dbReference>
<dbReference type="InterPro" id="IPR000719">
    <property type="entry name" value="Prot_kinase_dom"/>
</dbReference>
<keyword evidence="4" id="KW-0808">Transferase</keyword>
<feature type="chain" id="PRO_5011960969" description="non-specific serine/threonine protein kinase" evidence="21">
    <location>
        <begin position="27"/>
        <end position="585"/>
    </location>
</feature>
<dbReference type="PANTHER" id="PTHR27002">
    <property type="entry name" value="RECEPTOR-LIKE SERINE/THREONINE-PROTEIN KINASE SD1-8"/>
    <property type="match status" value="1"/>
</dbReference>
<evidence type="ECO:0000313" key="24">
    <source>
        <dbReference type="EMBL" id="OMO64905.1"/>
    </source>
</evidence>
<evidence type="ECO:0000256" key="20">
    <source>
        <dbReference type="SAM" id="Phobius"/>
    </source>
</evidence>
<keyword evidence="13" id="KW-1015">Disulfide bond</keyword>
<feature type="signal peptide" evidence="21">
    <location>
        <begin position="1"/>
        <end position="26"/>
    </location>
</feature>
<comment type="subcellular location">
    <subcellularLocation>
        <location evidence="1">Membrane</location>
        <topology evidence="1">Single-pass membrane protein</topology>
    </subcellularLocation>
</comment>
<evidence type="ECO:0000256" key="1">
    <source>
        <dbReference type="ARBA" id="ARBA00004167"/>
    </source>
</evidence>
<evidence type="ECO:0000256" key="16">
    <source>
        <dbReference type="ARBA" id="ARBA00047899"/>
    </source>
</evidence>
<dbReference type="Gene3D" id="1.10.510.10">
    <property type="entry name" value="Transferase(Phosphotransferase) domain 1"/>
    <property type="match status" value="1"/>
</dbReference>
<keyword evidence="11 20" id="KW-1133">Transmembrane helix</keyword>
<feature type="domain" description="Gnk2-homologous" evidence="23">
    <location>
        <begin position="28"/>
        <end position="132"/>
    </location>
</feature>
<evidence type="ECO:0000256" key="5">
    <source>
        <dbReference type="ARBA" id="ARBA00022692"/>
    </source>
</evidence>
<comment type="catalytic activity">
    <reaction evidence="17">
        <text>L-seryl-[protein] + ATP = O-phospho-L-seryl-[protein] + ADP + H(+)</text>
        <dbReference type="Rhea" id="RHEA:17989"/>
        <dbReference type="Rhea" id="RHEA-COMP:9863"/>
        <dbReference type="Rhea" id="RHEA-COMP:11604"/>
        <dbReference type="ChEBI" id="CHEBI:15378"/>
        <dbReference type="ChEBI" id="CHEBI:29999"/>
        <dbReference type="ChEBI" id="CHEBI:30616"/>
        <dbReference type="ChEBI" id="CHEBI:83421"/>
        <dbReference type="ChEBI" id="CHEBI:456216"/>
        <dbReference type="EC" id="2.7.11.1"/>
    </reaction>
</comment>
<dbReference type="FunFam" id="3.30.430.20:FF:000003">
    <property type="entry name" value="Cysteine-rich RLK (RECEPTOR-like protein kinase) 10"/>
    <property type="match status" value="1"/>
</dbReference>
<dbReference type="PROSITE" id="PS50011">
    <property type="entry name" value="PROTEIN_KINASE_DOM"/>
    <property type="match status" value="1"/>
</dbReference>
<keyword evidence="5 20" id="KW-0812">Transmembrane</keyword>
<evidence type="ECO:0000256" key="12">
    <source>
        <dbReference type="ARBA" id="ARBA00023136"/>
    </source>
</evidence>
<evidence type="ECO:0000256" key="19">
    <source>
        <dbReference type="SAM" id="MobiDB-lite"/>
    </source>
</evidence>
<keyword evidence="12 20" id="KW-0472">Membrane</keyword>
<evidence type="ECO:0000256" key="17">
    <source>
        <dbReference type="ARBA" id="ARBA00048679"/>
    </source>
</evidence>
<dbReference type="InterPro" id="IPR017441">
    <property type="entry name" value="Protein_kinase_ATP_BS"/>
</dbReference>
<dbReference type="InterPro" id="IPR011009">
    <property type="entry name" value="Kinase-like_dom_sf"/>
</dbReference>
<dbReference type="Gene3D" id="3.30.430.20">
    <property type="entry name" value="Gnk2 domain, C-X8-C-X2-C motif"/>
    <property type="match status" value="2"/>
</dbReference>
<evidence type="ECO:0000256" key="15">
    <source>
        <dbReference type="ARBA" id="ARBA00023180"/>
    </source>
</evidence>
<dbReference type="EC" id="2.7.11.1" evidence="2"/>
<feature type="domain" description="Gnk2-homologous" evidence="23">
    <location>
        <begin position="141"/>
        <end position="247"/>
    </location>
</feature>
<evidence type="ECO:0000256" key="10">
    <source>
        <dbReference type="ARBA" id="ARBA00022840"/>
    </source>
</evidence>
<feature type="region of interest" description="Disordered" evidence="19">
    <location>
        <begin position="555"/>
        <end position="585"/>
    </location>
</feature>
<evidence type="ECO:0000256" key="6">
    <source>
        <dbReference type="ARBA" id="ARBA00022729"/>
    </source>
</evidence>
<keyword evidence="25" id="KW-1185">Reference proteome</keyword>
<dbReference type="STRING" id="93759.A0A1R3H3G0"/>
<keyword evidence="10 18" id="KW-0067">ATP-binding</keyword>
<dbReference type="Proteomes" id="UP000187203">
    <property type="component" value="Unassembled WGS sequence"/>
</dbReference>
<gene>
    <name evidence="24" type="ORF">COLO4_31718</name>
</gene>
<comment type="catalytic activity">
    <reaction evidence="16">
        <text>L-threonyl-[protein] + ATP = O-phospho-L-threonyl-[protein] + ADP + H(+)</text>
        <dbReference type="Rhea" id="RHEA:46608"/>
        <dbReference type="Rhea" id="RHEA-COMP:11060"/>
        <dbReference type="Rhea" id="RHEA-COMP:11605"/>
        <dbReference type="ChEBI" id="CHEBI:15378"/>
        <dbReference type="ChEBI" id="CHEBI:30013"/>
        <dbReference type="ChEBI" id="CHEBI:30616"/>
        <dbReference type="ChEBI" id="CHEBI:61977"/>
        <dbReference type="ChEBI" id="CHEBI:456216"/>
        <dbReference type="EC" id="2.7.11.1"/>
    </reaction>
</comment>
<comment type="caution">
    <text evidence="24">The sequence shown here is derived from an EMBL/GenBank/DDBJ whole genome shotgun (WGS) entry which is preliminary data.</text>
</comment>
<evidence type="ECO:0000313" key="25">
    <source>
        <dbReference type="Proteomes" id="UP000187203"/>
    </source>
</evidence>
<feature type="transmembrane region" description="Helical" evidence="20">
    <location>
        <begin position="270"/>
        <end position="293"/>
    </location>
</feature>
<organism evidence="24 25">
    <name type="scientific">Corchorus olitorius</name>
    <dbReference type="NCBI Taxonomy" id="93759"/>
    <lineage>
        <taxon>Eukaryota</taxon>
        <taxon>Viridiplantae</taxon>
        <taxon>Streptophyta</taxon>
        <taxon>Embryophyta</taxon>
        <taxon>Tracheophyta</taxon>
        <taxon>Spermatophyta</taxon>
        <taxon>Magnoliopsida</taxon>
        <taxon>eudicotyledons</taxon>
        <taxon>Gunneridae</taxon>
        <taxon>Pentapetalae</taxon>
        <taxon>rosids</taxon>
        <taxon>malvids</taxon>
        <taxon>Malvales</taxon>
        <taxon>Malvaceae</taxon>
        <taxon>Grewioideae</taxon>
        <taxon>Apeibeae</taxon>
        <taxon>Corchorus</taxon>
    </lineage>
</organism>
<evidence type="ECO:0000256" key="9">
    <source>
        <dbReference type="ARBA" id="ARBA00022777"/>
    </source>
</evidence>
<evidence type="ECO:0000259" key="22">
    <source>
        <dbReference type="PROSITE" id="PS50011"/>
    </source>
</evidence>
<dbReference type="PANTHER" id="PTHR27002:SF123">
    <property type="entry name" value="CYSTEINE-RICH RECEPTOR-LIKE PROTEIN KINASE 45"/>
    <property type="match status" value="1"/>
</dbReference>
<dbReference type="PROSITE" id="PS51473">
    <property type="entry name" value="GNK2"/>
    <property type="match status" value="2"/>
</dbReference>
<accession>A0A1R3H3G0</accession>
<dbReference type="Pfam" id="PF01657">
    <property type="entry name" value="Stress-antifung"/>
    <property type="match status" value="2"/>
</dbReference>
<feature type="binding site" evidence="18">
    <location>
        <position position="380"/>
    </location>
    <ligand>
        <name>ATP</name>
        <dbReference type="ChEBI" id="CHEBI:30616"/>
    </ligand>
</feature>
<keyword evidence="15" id="KW-0325">Glycoprotein</keyword>
<evidence type="ECO:0000256" key="2">
    <source>
        <dbReference type="ARBA" id="ARBA00012513"/>
    </source>
</evidence>
<dbReference type="GO" id="GO:0005524">
    <property type="term" value="F:ATP binding"/>
    <property type="evidence" value="ECO:0007669"/>
    <property type="project" value="UniProtKB-UniRule"/>
</dbReference>
<dbReference type="PROSITE" id="PS00107">
    <property type="entry name" value="PROTEIN_KINASE_ATP"/>
    <property type="match status" value="1"/>
</dbReference>
<evidence type="ECO:0000256" key="11">
    <source>
        <dbReference type="ARBA" id="ARBA00022989"/>
    </source>
</evidence>
<proteinExistence type="predicted"/>
<keyword evidence="14" id="KW-0675">Receptor</keyword>
<dbReference type="InterPro" id="IPR002902">
    <property type="entry name" value="GNK2"/>
</dbReference>
<sequence length="585" mass="64937">MGNFAVSSAMISLILRLFLLSMEVSSNPLSSFCSDNTADIYTVNSTFENNLKQLLESLPSNTAATSGFYNTSVGNGADQVYGKALCRGDVNTLTCQNCVQNGSQDILGLCNKTKEAIVWYDQCQVHYSSQKFSSIDNGEYPDPESNKLETDISDDLEDFKDVLELLVTNITTNATTSVLKLFGFGKVESENDEYVYGLAQCTRDISGSECTDCLNFAVEDLKSCCYSRTGGSALRRNCNVRFQMHQFDNNASDFPLIFPESEGSNWNHKMVLTLIGVIVFVLLLLIGSLVVFYRWNKETQNDEEQISQQGLLYQMARPRRVMVIQEGDLALATSEEFPFLDLPTIRAATDNFSDSNRIGRGGFGTVYKGVLPDGREVAIKRLSRKSWQGSEQLKNEMILIAKLQHRNLVRLFGCGIEGDEKLLIYEFMPNKSLNSFIFDVFSFGVVVLEILSGKKNSGFYLTEHAQTLIAYVWGLWKEGKELELIDPGLLESCSTPEISRCIHIGLLCVQEDPEDRPTMSDVMVVLGTDKTISLPEPKRPAFSVGRGLPFHLSLTTDPSSNPMTASNISGSQSQPIEFIDSSVTN</sequence>